<dbReference type="PANTHER" id="PTHR42920:SF5">
    <property type="entry name" value="EAMA DOMAIN-CONTAINING PROTEIN"/>
    <property type="match status" value="1"/>
</dbReference>
<dbReference type="Pfam" id="PF00892">
    <property type="entry name" value="EamA"/>
    <property type="match status" value="2"/>
</dbReference>
<keyword evidence="10" id="KW-1185">Reference proteome</keyword>
<evidence type="ECO:0000256" key="1">
    <source>
        <dbReference type="ARBA" id="ARBA00004651"/>
    </source>
</evidence>
<comment type="similarity">
    <text evidence="2">Belongs to the EamA transporter family.</text>
</comment>
<feature type="transmembrane region" description="Helical" evidence="7">
    <location>
        <begin position="259"/>
        <end position="277"/>
    </location>
</feature>
<evidence type="ECO:0000256" key="6">
    <source>
        <dbReference type="ARBA" id="ARBA00023136"/>
    </source>
</evidence>
<feature type="transmembrane region" description="Helical" evidence="7">
    <location>
        <begin position="236"/>
        <end position="253"/>
    </location>
</feature>
<feature type="transmembrane region" description="Helical" evidence="7">
    <location>
        <begin position="173"/>
        <end position="194"/>
    </location>
</feature>
<dbReference type="AlphaFoldDB" id="A0A1M7YEV6"/>
<keyword evidence="3" id="KW-1003">Cell membrane</keyword>
<dbReference type="EMBL" id="FRFD01000009">
    <property type="protein sequence ID" value="SHO51174.1"/>
    <property type="molecule type" value="Genomic_DNA"/>
</dbReference>
<name>A0A1M7YEV6_9FIRM</name>
<sequence>MKKHLGSLGLLLTAIIWGSGFVANNIALETMTPLQVLCIRFFIGAVLMGAIAFKRFKGIRKQEIIAGTILGIILFTAFVAQTFGLKYTTPSKNAFLTATNVVIVPFIAFLLNKKKVDRYSSAGAVMAITGIGILSLRGNLSLSFGDALTLLCALCFAFHIFYTGEFAQKYDVLVLTAIQMLVAFLLSFIVILPVEGINFSVSGNGLISVIYLGVFSTTIAFFLQTVAQKYTTETKAAVILSMESVFGTLFSILIVHERITLKMVAGCLLILAAVIIAETKPKFIRK</sequence>
<feature type="transmembrane region" description="Helical" evidence="7">
    <location>
        <begin position="142"/>
        <end position="161"/>
    </location>
</feature>
<gene>
    <name evidence="9" type="ORF">SAMN02745217_03045</name>
</gene>
<reference evidence="9 10" key="1">
    <citation type="submission" date="2016-12" db="EMBL/GenBank/DDBJ databases">
        <authorList>
            <person name="Song W.-J."/>
            <person name="Kurnit D.M."/>
        </authorList>
    </citation>
    <scope>NUCLEOTIDE SEQUENCE [LARGE SCALE GENOMIC DNA]</scope>
    <source>
        <strain evidence="9 10">DSM 12503</strain>
    </source>
</reference>
<protein>
    <submittedName>
        <fullName evidence="9">EamA-like transporter family protein</fullName>
    </submittedName>
</protein>
<feature type="transmembrane region" description="Helical" evidence="7">
    <location>
        <begin position="33"/>
        <end position="52"/>
    </location>
</feature>
<dbReference type="InterPro" id="IPR037185">
    <property type="entry name" value="EmrE-like"/>
</dbReference>
<dbReference type="STRING" id="1121345.SAMN02745217_03045"/>
<accession>A0A1M7YEV6</accession>
<dbReference type="Proteomes" id="UP000184612">
    <property type="component" value="Unassembled WGS sequence"/>
</dbReference>
<feature type="transmembrane region" description="Helical" evidence="7">
    <location>
        <begin position="64"/>
        <end position="83"/>
    </location>
</feature>
<feature type="domain" description="EamA" evidence="8">
    <location>
        <begin position="5"/>
        <end position="135"/>
    </location>
</feature>
<dbReference type="SUPFAM" id="SSF103481">
    <property type="entry name" value="Multidrug resistance efflux transporter EmrE"/>
    <property type="match status" value="2"/>
</dbReference>
<dbReference type="RefSeq" id="WP_073589712.1">
    <property type="nucleotide sequence ID" value="NZ_FRFD01000009.1"/>
</dbReference>
<evidence type="ECO:0000256" key="4">
    <source>
        <dbReference type="ARBA" id="ARBA00022692"/>
    </source>
</evidence>
<comment type="subcellular location">
    <subcellularLocation>
        <location evidence="1">Cell membrane</location>
        <topology evidence="1">Multi-pass membrane protein</topology>
    </subcellularLocation>
</comment>
<proteinExistence type="inferred from homology"/>
<evidence type="ECO:0000256" key="3">
    <source>
        <dbReference type="ARBA" id="ARBA00022475"/>
    </source>
</evidence>
<evidence type="ECO:0000256" key="7">
    <source>
        <dbReference type="SAM" id="Phobius"/>
    </source>
</evidence>
<dbReference type="InterPro" id="IPR051258">
    <property type="entry name" value="Diverse_Substrate_Transporter"/>
</dbReference>
<evidence type="ECO:0000259" key="8">
    <source>
        <dbReference type="Pfam" id="PF00892"/>
    </source>
</evidence>
<keyword evidence="5 7" id="KW-1133">Transmembrane helix</keyword>
<organism evidence="9 10">
    <name type="scientific">Anaerocolumna xylanovorans DSM 12503</name>
    <dbReference type="NCBI Taxonomy" id="1121345"/>
    <lineage>
        <taxon>Bacteria</taxon>
        <taxon>Bacillati</taxon>
        <taxon>Bacillota</taxon>
        <taxon>Clostridia</taxon>
        <taxon>Lachnospirales</taxon>
        <taxon>Lachnospiraceae</taxon>
        <taxon>Anaerocolumna</taxon>
    </lineage>
</organism>
<feature type="transmembrane region" description="Helical" evidence="7">
    <location>
        <begin position="95"/>
        <end position="112"/>
    </location>
</feature>
<dbReference type="OrthoDB" id="9804865at2"/>
<dbReference type="PANTHER" id="PTHR42920">
    <property type="entry name" value="OS03G0707200 PROTEIN-RELATED"/>
    <property type="match status" value="1"/>
</dbReference>
<keyword evidence="6 7" id="KW-0472">Membrane</keyword>
<feature type="domain" description="EamA" evidence="8">
    <location>
        <begin position="144"/>
        <end position="276"/>
    </location>
</feature>
<evidence type="ECO:0000313" key="10">
    <source>
        <dbReference type="Proteomes" id="UP000184612"/>
    </source>
</evidence>
<keyword evidence="4 7" id="KW-0812">Transmembrane</keyword>
<evidence type="ECO:0000313" key="9">
    <source>
        <dbReference type="EMBL" id="SHO51174.1"/>
    </source>
</evidence>
<dbReference type="GO" id="GO:0005886">
    <property type="term" value="C:plasma membrane"/>
    <property type="evidence" value="ECO:0007669"/>
    <property type="project" value="UniProtKB-SubCell"/>
</dbReference>
<evidence type="ECO:0000256" key="5">
    <source>
        <dbReference type="ARBA" id="ARBA00022989"/>
    </source>
</evidence>
<feature type="transmembrane region" description="Helical" evidence="7">
    <location>
        <begin position="119"/>
        <end position="136"/>
    </location>
</feature>
<evidence type="ECO:0000256" key="2">
    <source>
        <dbReference type="ARBA" id="ARBA00007362"/>
    </source>
</evidence>
<feature type="transmembrane region" description="Helical" evidence="7">
    <location>
        <begin position="206"/>
        <end position="224"/>
    </location>
</feature>
<dbReference type="InterPro" id="IPR000620">
    <property type="entry name" value="EamA_dom"/>
</dbReference>